<organism evidence="1 2">
    <name type="scientific">Populus alba</name>
    <name type="common">White poplar</name>
    <dbReference type="NCBI Taxonomy" id="43335"/>
    <lineage>
        <taxon>Eukaryota</taxon>
        <taxon>Viridiplantae</taxon>
        <taxon>Streptophyta</taxon>
        <taxon>Embryophyta</taxon>
        <taxon>Tracheophyta</taxon>
        <taxon>Spermatophyta</taxon>
        <taxon>Magnoliopsida</taxon>
        <taxon>eudicotyledons</taxon>
        <taxon>Gunneridae</taxon>
        <taxon>Pentapetalae</taxon>
        <taxon>rosids</taxon>
        <taxon>fabids</taxon>
        <taxon>Malpighiales</taxon>
        <taxon>Salicaceae</taxon>
        <taxon>Saliceae</taxon>
        <taxon>Populus</taxon>
    </lineage>
</organism>
<sequence>MKINLIFLGNSDDGKGIDVIPESCKEKERGDKLPAHPRGAKEVKVSSPHPSPSSDPLHLHFSVFLPKLKLPKNNPPKTRFSGSSRDLIRKMACKGCLECLLKLLNFLLTLVGLAMIGYGIYLFVEYKRADDNVGLVSTPSDGQGLTLLGRPMLIAVSLSESIFDKLPKAWFIYLFIAVGVILFVISCFGCIGAATRNGCCLTCYSVLIILLILVELGCAAFIFFDKSWKEVLPTDKSGDFDMIYKFLKENWNIVKWVALGIVILEALIFLLTLVVRAVNRPVEYDSDDEFIASRQQTRQPLLNRPPAPATGVPVTGTLDQRPGRNDAWSTRMREKLDFLEALGIQFCDILSKITTISDYKRTIKHQLHLDPVFYCIGCDVFAADMMEYKQAHLHVTLPSGVPLSQPFPLVGILESLDLAIYGNQQDYLSLANMEDQKTDCSSIISDMGAKGLVCHYRFEEGSSQFVFLDIDKETGGASINNSLSFSTSTYLHFISSSNGLLLLSSFGESQLNYHVFNPLTRQSVALPPHGITRQVIRSGLAFDGKQYQVVLVHAFKDENNGLVPLPDDIELEIFSSETGAWRNHQPFSLSLNVEVPVCEFPQLNATTLFSNGAIHWEISGRLLVYHVKDDYCEVIELPNVFEDWSWQSTMTYRRCLWESEGRVHYTYTDFDGVHTWNLLKENEHDVYSQNNVYDSEKFRWALVYTIDHKELAKEDLDILYIGNQWEPHNISPFAYVEDSETMYLQLPGIVVAYSTKNRVLQKVARGNLGFCKILGDSCKTSVQMALMSYGINVH</sequence>
<protein>
    <submittedName>
        <fullName evidence="1">Uncharacterized protein</fullName>
    </submittedName>
</protein>
<evidence type="ECO:0000313" key="2">
    <source>
        <dbReference type="Proteomes" id="UP000309997"/>
    </source>
</evidence>
<dbReference type="Proteomes" id="UP000309997">
    <property type="component" value="Unassembled WGS sequence"/>
</dbReference>
<accession>A0ACC4CYC4</accession>
<name>A0ACC4CYC4_POPAL</name>
<comment type="caution">
    <text evidence="1">The sequence shown here is derived from an EMBL/GenBank/DDBJ whole genome shotgun (WGS) entry which is preliminary data.</text>
</comment>
<proteinExistence type="predicted"/>
<evidence type="ECO:0000313" key="1">
    <source>
        <dbReference type="EMBL" id="KAL3610298.1"/>
    </source>
</evidence>
<gene>
    <name evidence="1" type="ORF">D5086_001318</name>
</gene>
<keyword evidence="2" id="KW-1185">Reference proteome</keyword>
<reference evidence="1 2" key="1">
    <citation type="journal article" date="2024" name="Plant Biotechnol. J.">
        <title>Genome and CRISPR/Cas9 system of a widespread forest tree (Populus alba) in the world.</title>
        <authorList>
            <person name="Liu Y.J."/>
            <person name="Jiang P.F."/>
            <person name="Han X.M."/>
            <person name="Li X.Y."/>
            <person name="Wang H.M."/>
            <person name="Wang Y.J."/>
            <person name="Wang X.X."/>
            <person name="Zeng Q.Y."/>
        </authorList>
    </citation>
    <scope>NUCLEOTIDE SEQUENCE [LARGE SCALE GENOMIC DNA]</scope>
    <source>
        <strain evidence="2">cv. PAL-ZL1</strain>
    </source>
</reference>
<dbReference type="EMBL" id="RCHU02000001">
    <property type="protein sequence ID" value="KAL3610298.1"/>
    <property type="molecule type" value="Genomic_DNA"/>
</dbReference>